<dbReference type="PANTHER" id="PTHR37984:SF15">
    <property type="entry name" value="INTEGRASE CATALYTIC DOMAIN-CONTAINING PROTEIN"/>
    <property type="match status" value="1"/>
</dbReference>
<dbReference type="GO" id="GO:0004519">
    <property type="term" value="F:endonuclease activity"/>
    <property type="evidence" value="ECO:0007669"/>
    <property type="project" value="UniProtKB-KW"/>
</dbReference>
<dbReference type="InterPro" id="IPR001584">
    <property type="entry name" value="Integrase_cat-core"/>
</dbReference>
<protein>
    <recommendedName>
        <fullName evidence="12">Endonuclease</fullName>
    </recommendedName>
</protein>
<dbReference type="PROSITE" id="PS00141">
    <property type="entry name" value="ASP_PROTEASE"/>
    <property type="match status" value="1"/>
</dbReference>
<dbReference type="Pfam" id="PF17921">
    <property type="entry name" value="Integrase_H2C2"/>
    <property type="match status" value="1"/>
</dbReference>
<keyword evidence="3" id="KW-0540">Nuclease</keyword>
<dbReference type="InterPro" id="IPR050951">
    <property type="entry name" value="Retrovirus_Pol_polyprotein"/>
</dbReference>
<dbReference type="FunFam" id="1.10.340.70:FF:000001">
    <property type="entry name" value="Retrovirus-related Pol polyprotein from transposon gypsy-like Protein"/>
    <property type="match status" value="1"/>
</dbReference>
<evidence type="ECO:0000256" key="5">
    <source>
        <dbReference type="ARBA" id="ARBA00022801"/>
    </source>
</evidence>
<dbReference type="PROSITE" id="PS50994">
    <property type="entry name" value="INTEGRASE"/>
    <property type="match status" value="1"/>
</dbReference>
<dbReference type="EMBL" id="CAJPWZ010001293">
    <property type="protein sequence ID" value="CAG2212265.1"/>
    <property type="molecule type" value="Genomic_DNA"/>
</dbReference>
<dbReference type="Pfam" id="PF13975">
    <property type="entry name" value="gag-asp_proteas"/>
    <property type="match status" value="1"/>
</dbReference>
<evidence type="ECO:0000259" key="8">
    <source>
        <dbReference type="PROSITE" id="PS50175"/>
    </source>
</evidence>
<dbReference type="GO" id="GO:0003676">
    <property type="term" value="F:nucleic acid binding"/>
    <property type="evidence" value="ECO:0007669"/>
    <property type="project" value="InterPro"/>
</dbReference>
<keyword evidence="5" id="KW-0378">Hydrolase</keyword>
<reference evidence="10" key="1">
    <citation type="submission" date="2021-03" db="EMBL/GenBank/DDBJ databases">
        <authorList>
            <person name="Bekaert M."/>
        </authorList>
    </citation>
    <scope>NUCLEOTIDE SEQUENCE</scope>
</reference>
<dbReference type="Pfam" id="PF00665">
    <property type="entry name" value="rve"/>
    <property type="match status" value="1"/>
</dbReference>
<dbReference type="FunFam" id="3.30.420.10:FF:000032">
    <property type="entry name" value="Retrovirus-related Pol polyprotein from transposon 297-like Protein"/>
    <property type="match status" value="1"/>
</dbReference>
<proteinExistence type="predicted"/>
<feature type="domain" description="Integrase catalytic" evidence="9">
    <location>
        <begin position="597"/>
        <end position="756"/>
    </location>
</feature>
<dbReference type="Gene3D" id="2.40.70.10">
    <property type="entry name" value="Acid Proteases"/>
    <property type="match status" value="1"/>
</dbReference>
<keyword evidence="11" id="KW-1185">Reference proteome</keyword>
<dbReference type="InterPro" id="IPR012337">
    <property type="entry name" value="RNaseH-like_sf"/>
</dbReference>
<evidence type="ECO:0000259" key="9">
    <source>
        <dbReference type="PROSITE" id="PS50994"/>
    </source>
</evidence>
<evidence type="ECO:0000256" key="6">
    <source>
        <dbReference type="ARBA" id="ARBA00022918"/>
    </source>
</evidence>
<evidence type="ECO:0000313" key="10">
    <source>
        <dbReference type="EMBL" id="CAG2212265.1"/>
    </source>
</evidence>
<dbReference type="GO" id="GO:0004190">
    <property type="term" value="F:aspartic-type endopeptidase activity"/>
    <property type="evidence" value="ECO:0007669"/>
    <property type="project" value="InterPro"/>
</dbReference>
<accession>A0A8S3RZY5</accession>
<dbReference type="GO" id="GO:0006508">
    <property type="term" value="P:proteolysis"/>
    <property type="evidence" value="ECO:0007669"/>
    <property type="project" value="InterPro"/>
</dbReference>
<organism evidence="10 11">
    <name type="scientific">Mytilus edulis</name>
    <name type="common">Blue mussel</name>
    <dbReference type="NCBI Taxonomy" id="6550"/>
    <lineage>
        <taxon>Eukaryota</taxon>
        <taxon>Metazoa</taxon>
        <taxon>Spiralia</taxon>
        <taxon>Lophotrochozoa</taxon>
        <taxon>Mollusca</taxon>
        <taxon>Bivalvia</taxon>
        <taxon>Autobranchia</taxon>
        <taxon>Pteriomorphia</taxon>
        <taxon>Mytilida</taxon>
        <taxon>Mytiloidea</taxon>
        <taxon>Mytilidae</taxon>
        <taxon>Mytilinae</taxon>
        <taxon>Mytilus</taxon>
    </lineage>
</organism>
<keyword evidence="6" id="KW-0695">RNA-directed DNA polymerase</keyword>
<dbReference type="Gene3D" id="3.30.420.10">
    <property type="entry name" value="Ribonuclease H-like superfamily/Ribonuclease H"/>
    <property type="match status" value="1"/>
</dbReference>
<dbReference type="CDD" id="cd00303">
    <property type="entry name" value="retropepsin_like"/>
    <property type="match status" value="1"/>
</dbReference>
<dbReference type="AlphaFoldDB" id="A0A8S3RZY5"/>
<dbReference type="PROSITE" id="PS50175">
    <property type="entry name" value="ASP_PROT_RETROV"/>
    <property type="match status" value="1"/>
</dbReference>
<feature type="compositionally biased region" description="Polar residues" evidence="7">
    <location>
        <begin position="20"/>
        <end position="35"/>
    </location>
</feature>
<comment type="caution">
    <text evidence="10">The sequence shown here is derived from an EMBL/GenBank/DDBJ whole genome shotgun (WGS) entry which is preliminary data.</text>
</comment>
<dbReference type="SUPFAM" id="SSF50630">
    <property type="entry name" value="Acid proteases"/>
    <property type="match status" value="1"/>
</dbReference>
<evidence type="ECO:0000256" key="2">
    <source>
        <dbReference type="ARBA" id="ARBA00022695"/>
    </source>
</evidence>
<sequence length="885" mass="101892">MLKFASGNQEQDFVAESVQKDQGLSSHDENGQNTGADVDVILNTKEEIVIDRITAASIKVPMEVSNQKIKAVIDTGAEVTVLNEEIFFRLPKTNRSKLKPALKNLVVAEAGKQMGTKGVAAVTLTLGDSQFVWDVYVAPIGDDLLLGCDVLDEMDITVNSRKGIQLNGKWIECEVKRKSDLIARVVLDSNFTIPPSSEVILYGCGQNQELLDTRYSMIQPVIEDSRKFMVAQTLVDPFMKNIPVRLINLDSEPIRLKKNYLLGELHPVDYIENMFELENDRVETLTSKQSKMCKTHELSKENFTLSETIEKANIPEKWESEIKICKINELNGKQKKKAENQLLPEHLKDLYERSSKDIESESIKEKLAEVLQKNSLKHQNADALSRQEHDVPVCNHSTNSSEDTCKACEQINEQWKSFKTEVDDVKELNYKVTVRAVVTRSQEHPDWLAKYSVKEMQAFQKEDQDLKYLHQWKKEGKIPERELCASLSPATRRYWLNWENIELIDGIVYQKWINAKSKLNHLQLIVPQILKKDILILSHNTPYSGHMGVKKTIEKMKTVFTWYKMSQDITEHIQNCTICNKIKGTGKKPKAPLMDYRVGYPLDRIGIDIIGPLTLTKKKNKFILVIGDYFTRWMEAYPIPHQHADLVAQKLVMEFIARFGIPLELHTDQGKNFESDLFKSVCNLFQINKTRTTAYHPSSNGLIERFNKTLGGMIKTFVNKNVTNWDEYINLLLAAYRSTPHPATGFSPNYMMLGREVNIPLNLMFRSHDNRTQNNEDYISTIKSHFQNVYEIARENLKTNAERQKRDHDTRLTDNRYELGALVYKFDKTVNKKFRSPWLGPFVITKILSPVVYEIRGEFRTEVVHHDRLKPCNENMPIWAKASYQ</sequence>
<dbReference type="InterPro" id="IPR054465">
    <property type="entry name" value="Integrase_p58-like_C"/>
</dbReference>
<dbReference type="GO" id="GO:0003964">
    <property type="term" value="F:RNA-directed DNA polymerase activity"/>
    <property type="evidence" value="ECO:0007669"/>
    <property type="project" value="UniProtKB-KW"/>
</dbReference>
<keyword evidence="1" id="KW-0808">Transferase</keyword>
<evidence type="ECO:0008006" key="12">
    <source>
        <dbReference type="Google" id="ProtNLM"/>
    </source>
</evidence>
<dbReference type="InterPro" id="IPR001995">
    <property type="entry name" value="Peptidase_A2_cat"/>
</dbReference>
<dbReference type="Gene3D" id="1.10.340.70">
    <property type="match status" value="1"/>
</dbReference>
<dbReference type="Pfam" id="PF22938">
    <property type="entry name" value="Integrase_p58_C"/>
    <property type="match status" value="1"/>
</dbReference>
<dbReference type="InterPro" id="IPR041588">
    <property type="entry name" value="Integrase_H2C2"/>
</dbReference>
<dbReference type="InterPro" id="IPR001969">
    <property type="entry name" value="Aspartic_peptidase_AS"/>
</dbReference>
<dbReference type="PANTHER" id="PTHR37984">
    <property type="entry name" value="PROTEIN CBG26694"/>
    <property type="match status" value="1"/>
</dbReference>
<evidence type="ECO:0000256" key="7">
    <source>
        <dbReference type="SAM" id="MobiDB-lite"/>
    </source>
</evidence>
<evidence type="ECO:0000313" key="11">
    <source>
        <dbReference type="Proteomes" id="UP000683360"/>
    </source>
</evidence>
<gene>
    <name evidence="10" type="ORF">MEDL_26236</name>
</gene>
<dbReference type="InterPro" id="IPR036397">
    <property type="entry name" value="RNaseH_sf"/>
</dbReference>
<evidence type="ECO:0000256" key="3">
    <source>
        <dbReference type="ARBA" id="ARBA00022722"/>
    </source>
</evidence>
<dbReference type="SUPFAM" id="SSF53098">
    <property type="entry name" value="Ribonuclease H-like"/>
    <property type="match status" value="1"/>
</dbReference>
<feature type="region of interest" description="Disordered" evidence="7">
    <location>
        <begin position="17"/>
        <end position="36"/>
    </location>
</feature>
<evidence type="ECO:0000256" key="1">
    <source>
        <dbReference type="ARBA" id="ARBA00022679"/>
    </source>
</evidence>
<feature type="domain" description="Peptidase A2" evidence="8">
    <location>
        <begin position="69"/>
        <end position="84"/>
    </location>
</feature>
<keyword evidence="2" id="KW-0548">Nucleotidyltransferase</keyword>
<dbReference type="Proteomes" id="UP000683360">
    <property type="component" value="Unassembled WGS sequence"/>
</dbReference>
<dbReference type="OrthoDB" id="2206780at2759"/>
<dbReference type="InterPro" id="IPR021109">
    <property type="entry name" value="Peptidase_aspartic_dom_sf"/>
</dbReference>
<evidence type="ECO:0000256" key="4">
    <source>
        <dbReference type="ARBA" id="ARBA00022759"/>
    </source>
</evidence>
<dbReference type="GO" id="GO:0015074">
    <property type="term" value="P:DNA integration"/>
    <property type="evidence" value="ECO:0007669"/>
    <property type="project" value="InterPro"/>
</dbReference>
<name>A0A8S3RZY5_MYTED</name>
<keyword evidence="4" id="KW-0255">Endonuclease</keyword>